<comment type="caution">
    <text evidence="2">The sequence shown here is derived from an EMBL/GenBank/DDBJ whole genome shotgun (WGS) entry which is preliminary data.</text>
</comment>
<evidence type="ECO:0000256" key="1">
    <source>
        <dbReference type="SAM" id="Coils"/>
    </source>
</evidence>
<keyword evidence="1" id="KW-0175">Coiled coil</keyword>
<evidence type="ECO:0000313" key="2">
    <source>
        <dbReference type="EMBL" id="KAA6333167.1"/>
    </source>
</evidence>
<proteinExistence type="predicted"/>
<gene>
    <name evidence="2" type="ORF">EZS27_018394</name>
</gene>
<protein>
    <submittedName>
        <fullName evidence="2">Uncharacterized protein</fullName>
    </submittedName>
</protein>
<feature type="coiled-coil region" evidence="1">
    <location>
        <begin position="114"/>
        <end position="145"/>
    </location>
</feature>
<organism evidence="2">
    <name type="scientific">termite gut metagenome</name>
    <dbReference type="NCBI Taxonomy" id="433724"/>
    <lineage>
        <taxon>unclassified sequences</taxon>
        <taxon>metagenomes</taxon>
        <taxon>organismal metagenomes</taxon>
    </lineage>
</organism>
<name>A0A5J4RGJ7_9ZZZZ</name>
<reference evidence="2" key="1">
    <citation type="submission" date="2019-03" db="EMBL/GenBank/DDBJ databases">
        <title>Single cell metagenomics reveals metabolic interactions within the superorganism composed of flagellate Streblomastix strix and complex community of Bacteroidetes bacteria on its surface.</title>
        <authorList>
            <person name="Treitli S.C."/>
            <person name="Kolisko M."/>
            <person name="Husnik F."/>
            <person name="Keeling P."/>
            <person name="Hampl V."/>
        </authorList>
    </citation>
    <scope>NUCLEOTIDE SEQUENCE</scope>
    <source>
        <strain evidence="2">STM</strain>
    </source>
</reference>
<sequence length="147" mass="17729">MANVKLETIKARIEIEGNLFLSDESVSETLKEKFQSYTQTDEDLRKKYQILSNWKNRNNHKEKSDNYNDTADVKTIFKELRKLIDPDNAKLFDTIFNQTKDLLTYIETSEFRKLDEEEKRAEKEFERQRKYLEEIREKKKQIEKAPV</sequence>
<accession>A0A5J4RGJ7</accession>
<dbReference type="AlphaFoldDB" id="A0A5J4RGJ7"/>
<dbReference type="EMBL" id="SNRY01001147">
    <property type="protein sequence ID" value="KAA6333167.1"/>
    <property type="molecule type" value="Genomic_DNA"/>
</dbReference>